<dbReference type="InterPro" id="IPR005162">
    <property type="entry name" value="Retrotrans_gag_dom"/>
</dbReference>
<evidence type="ECO:0000313" key="4">
    <source>
        <dbReference type="Proteomes" id="UP000826656"/>
    </source>
</evidence>
<dbReference type="Pfam" id="PF03732">
    <property type="entry name" value="Retrotrans_gag"/>
    <property type="match status" value="1"/>
</dbReference>
<dbReference type="PANTHER" id="PTHR33437:SF2">
    <property type="entry name" value="OS06G0361200 PROTEIN"/>
    <property type="match status" value="1"/>
</dbReference>
<evidence type="ECO:0000256" key="1">
    <source>
        <dbReference type="SAM" id="MobiDB-lite"/>
    </source>
</evidence>
<feature type="domain" description="Retrotransposon gag" evidence="2">
    <location>
        <begin position="311"/>
        <end position="400"/>
    </location>
</feature>
<feature type="compositionally biased region" description="Low complexity" evidence="1">
    <location>
        <begin position="9"/>
        <end position="41"/>
    </location>
</feature>
<dbReference type="EMBL" id="JAIVGD010000001">
    <property type="protein sequence ID" value="KAH0783953.1"/>
    <property type="molecule type" value="Genomic_DNA"/>
</dbReference>
<reference evidence="3 4" key="1">
    <citation type="journal article" date="2021" name="bioRxiv">
        <title>Chromosome-scale and haplotype-resolved genome assembly of a tetraploid potato cultivar.</title>
        <authorList>
            <person name="Sun H."/>
            <person name="Jiao W.-B."/>
            <person name="Krause K."/>
            <person name="Campoy J.A."/>
            <person name="Goel M."/>
            <person name="Folz-Donahue K."/>
            <person name="Kukat C."/>
            <person name="Huettel B."/>
            <person name="Schneeberger K."/>
        </authorList>
    </citation>
    <scope>NUCLEOTIDE SEQUENCE [LARGE SCALE GENOMIC DNA]</scope>
    <source>
        <strain evidence="3">SolTubOtavaFocal</strain>
        <tissue evidence="3">Leaves</tissue>
    </source>
</reference>
<dbReference type="Proteomes" id="UP000826656">
    <property type="component" value="Unassembled WGS sequence"/>
</dbReference>
<feature type="region of interest" description="Disordered" evidence="1">
    <location>
        <begin position="1"/>
        <end position="41"/>
    </location>
</feature>
<dbReference type="PANTHER" id="PTHR33437">
    <property type="entry name" value="OS06G0361200 PROTEIN"/>
    <property type="match status" value="1"/>
</dbReference>
<protein>
    <recommendedName>
        <fullName evidence="2">Retrotransposon gag domain-containing protein</fullName>
    </recommendedName>
</protein>
<organism evidence="3 4">
    <name type="scientific">Solanum tuberosum</name>
    <name type="common">Potato</name>
    <dbReference type="NCBI Taxonomy" id="4113"/>
    <lineage>
        <taxon>Eukaryota</taxon>
        <taxon>Viridiplantae</taxon>
        <taxon>Streptophyta</taxon>
        <taxon>Embryophyta</taxon>
        <taxon>Tracheophyta</taxon>
        <taxon>Spermatophyta</taxon>
        <taxon>Magnoliopsida</taxon>
        <taxon>eudicotyledons</taxon>
        <taxon>Gunneridae</taxon>
        <taxon>Pentapetalae</taxon>
        <taxon>asterids</taxon>
        <taxon>lamiids</taxon>
        <taxon>Solanales</taxon>
        <taxon>Solanaceae</taxon>
        <taxon>Solanoideae</taxon>
        <taxon>Solaneae</taxon>
        <taxon>Solanum</taxon>
    </lineage>
</organism>
<proteinExistence type="predicted"/>
<feature type="region of interest" description="Disordered" evidence="1">
    <location>
        <begin position="661"/>
        <end position="680"/>
    </location>
</feature>
<accession>A0ABQ7WT80</accession>
<sequence length="680" mass="76886">MTFKKINPKSAFASKSGSTSVSASASKFGSTSVSTSGSKSLSASASKSASASVFASASAKIDGSKFCIDVENILDVTAGSMGPITRNQAKLLGQQASRVPSESATVFGLSPKHVNSPTKAAKENIAEMVERVLAQLSPSTYEKSFASADNDVLKEQLVSLTRAIEGLTKYVQDQDARIVKLTDRVEGIMDEESSHVPGKRPQVQETVDRLTKQVEYAKEIQVSSEGTIPINQIMEFIMGTIKDKYEIATKSSLTYARPYTARIDSLKIPAGYQPPKFQQFDGKGSPKQHVAHFIETYNNAGTYDDYLVKQFVRSLKGNAFDWYTDLESGSIDSWEQMEQEFLNRFYSTRRTVSMVELTNTCQRNEEPVFDFINRWRHASLNCKDRVGEASGIEMCIQGMHWGLRYILQGIKPKTFEELATRAHDMELSMSSVGTEAPHVHELRKVKERQEFKKVGKYLPKTENKESMNVNASHVKFTTRVGNTQSAKVNSFEGRTNQKLTLKEMQRKDYPFLDSDVSAIFDELLEMKLFELPEMKRPDEAGRSDDPKYCKYHRLVGHPIEKCFVFKDKIMDLAREGKIELEDEKLSSNHVSVASDLPNPVMTCNFVEGNMEQDIPNTNQTRMIKFGDFKPIEGSIRQDEDLVDDLDYWGWTLVTRRRRRKMSSYKESTKQHVREKMVRRP</sequence>
<feature type="compositionally biased region" description="Basic and acidic residues" evidence="1">
    <location>
        <begin position="666"/>
        <end position="680"/>
    </location>
</feature>
<keyword evidence="4" id="KW-1185">Reference proteome</keyword>
<comment type="caution">
    <text evidence="3">The sequence shown here is derived from an EMBL/GenBank/DDBJ whole genome shotgun (WGS) entry which is preliminary data.</text>
</comment>
<evidence type="ECO:0000259" key="2">
    <source>
        <dbReference type="Pfam" id="PF03732"/>
    </source>
</evidence>
<gene>
    <name evidence="3" type="ORF">KY290_003551</name>
</gene>
<name>A0ABQ7WT80_SOLTU</name>
<evidence type="ECO:0000313" key="3">
    <source>
        <dbReference type="EMBL" id="KAH0783953.1"/>
    </source>
</evidence>